<dbReference type="OrthoDB" id="9812625at2"/>
<organism evidence="5 7">
    <name type="scientific">Roseomonas mucosa</name>
    <dbReference type="NCBI Taxonomy" id="207340"/>
    <lineage>
        <taxon>Bacteria</taxon>
        <taxon>Pseudomonadati</taxon>
        <taxon>Pseudomonadota</taxon>
        <taxon>Alphaproteobacteria</taxon>
        <taxon>Acetobacterales</taxon>
        <taxon>Roseomonadaceae</taxon>
        <taxon>Roseomonas</taxon>
    </lineage>
</organism>
<proteinExistence type="inferred from homology"/>
<keyword evidence="7" id="KW-1185">Reference proteome</keyword>
<dbReference type="InterPro" id="IPR044148">
    <property type="entry name" value="ALDH_GabD1-like"/>
</dbReference>
<evidence type="ECO:0000313" key="7">
    <source>
        <dbReference type="Proteomes" id="UP000054844"/>
    </source>
</evidence>
<dbReference type="InterPro" id="IPR016162">
    <property type="entry name" value="Ald_DH_N"/>
</dbReference>
<dbReference type="GeneID" id="99634651"/>
<sequence length="455" mass="48512">MAIASVNPVNGRTVKEYEALTPAQAAEAVEAAQRAFLGWRRTSFAERAAPMRRAGAVLRDRATEFGRLMAMEMGKPVAAGEAEARKCATACDFYAENAERFLSREDAPTESRRSFVAFNPLGVVLAVMPWNYPFWQVFRFAAPGLMAGNAGVLKHASNVPGCALAIEEVFRDAGFPRDLFRTLLIGSDAVDAVIENPLVRAVTLTGSGPAGRKVAAKAGSVLKKTVLELGGSDAYLILEDADLEAAATACAKGRLINSGQSCIAAKRFIVVEPVRERFEALLVAAMKAGRFGDPFDRDTEYGPIARRDLRDDLHGQVRQSVEQGARLLLGGEVPEGEGAFYPATVLTDLRPGMPAHDEEIFGPVASVIGVRDEAEAIAVANASAFGLGGGVFTRDLARGERIAAEALECGAAFVNQPVVSDPRLPFGGVKESGYGRELSHFGIREFVNIKAVSIA</sequence>
<dbReference type="Gene3D" id="3.40.309.10">
    <property type="entry name" value="Aldehyde Dehydrogenase, Chain A, domain 2"/>
    <property type="match status" value="1"/>
</dbReference>
<dbReference type="RefSeq" id="WP_019460081.1">
    <property type="nucleotide sequence ID" value="NZ_AP031462.1"/>
</dbReference>
<name>A0A1S8D9W7_9PROT</name>
<dbReference type="GO" id="GO:0004777">
    <property type="term" value="F:succinate-semialdehyde dehydrogenase (NAD+) activity"/>
    <property type="evidence" value="ECO:0007669"/>
    <property type="project" value="TreeGrafter"/>
</dbReference>
<evidence type="ECO:0000256" key="1">
    <source>
        <dbReference type="ARBA" id="ARBA00009986"/>
    </source>
</evidence>
<evidence type="ECO:0000313" key="8">
    <source>
        <dbReference type="Proteomes" id="UP000254919"/>
    </source>
</evidence>
<dbReference type="GO" id="GO:0004030">
    <property type="term" value="F:aldehyde dehydrogenase [NAD(P)+] activity"/>
    <property type="evidence" value="ECO:0007669"/>
    <property type="project" value="InterPro"/>
</dbReference>
<dbReference type="FunFam" id="3.40.605.10:FF:000012">
    <property type="entry name" value="NAD-dependent succinate-semialdehyde dehydrogenase"/>
    <property type="match status" value="1"/>
</dbReference>
<feature type="domain" description="Aldehyde dehydrogenase" evidence="4">
    <location>
        <begin position="3"/>
        <end position="452"/>
    </location>
</feature>
<dbReference type="EMBL" id="LLWF02000006">
    <property type="protein sequence ID" value="ONH84534.1"/>
    <property type="molecule type" value="Genomic_DNA"/>
</dbReference>
<dbReference type="Gene3D" id="3.40.605.10">
    <property type="entry name" value="Aldehyde Dehydrogenase, Chain A, domain 1"/>
    <property type="match status" value="1"/>
</dbReference>
<dbReference type="PROSITE" id="PS00070">
    <property type="entry name" value="ALDEHYDE_DEHYDR_CYS"/>
    <property type="match status" value="1"/>
</dbReference>
<dbReference type="InterPro" id="IPR016161">
    <property type="entry name" value="Ald_DH/histidinol_DH"/>
</dbReference>
<dbReference type="EMBL" id="UGVN01000001">
    <property type="protein sequence ID" value="SUE41895.1"/>
    <property type="molecule type" value="Genomic_DNA"/>
</dbReference>
<reference evidence="6 8" key="2">
    <citation type="submission" date="2018-06" db="EMBL/GenBank/DDBJ databases">
        <authorList>
            <consortium name="Pathogen Informatics"/>
            <person name="Doyle S."/>
        </authorList>
    </citation>
    <scope>NUCLEOTIDE SEQUENCE [LARGE SCALE GENOMIC DNA]</scope>
    <source>
        <strain evidence="6 8">NCTC13291</strain>
    </source>
</reference>
<evidence type="ECO:0000313" key="6">
    <source>
        <dbReference type="EMBL" id="SUE41895.1"/>
    </source>
</evidence>
<dbReference type="AlphaFoldDB" id="A0A1S8D9W7"/>
<dbReference type="Proteomes" id="UP000254919">
    <property type="component" value="Unassembled WGS sequence"/>
</dbReference>
<keyword evidence="3 6" id="KW-0560">Oxidoreductase</keyword>
<evidence type="ECO:0000313" key="5">
    <source>
        <dbReference type="EMBL" id="ONH84534.1"/>
    </source>
</evidence>
<accession>A0A1S8D9W7</accession>
<dbReference type="GO" id="GO:0036243">
    <property type="term" value="F:succinate-semialdehyde dehydrogenase (NADP+) activity"/>
    <property type="evidence" value="ECO:0007669"/>
    <property type="project" value="UniProtKB-EC"/>
</dbReference>
<evidence type="ECO:0000256" key="2">
    <source>
        <dbReference type="ARBA" id="ARBA00022857"/>
    </source>
</evidence>
<dbReference type="InterPro" id="IPR016160">
    <property type="entry name" value="Ald_DH_CS_CYS"/>
</dbReference>
<dbReference type="SUPFAM" id="SSF53720">
    <property type="entry name" value="ALDH-like"/>
    <property type="match status" value="1"/>
</dbReference>
<gene>
    <name evidence="6" type="primary">gabD1_2</name>
    <name evidence="5" type="ORF">APZ41_003750</name>
    <name evidence="6" type="ORF">NCTC13291_03507</name>
</gene>
<protein>
    <submittedName>
        <fullName evidence="5 6">Succinate-semialdehyde dehydrogenase</fullName>
        <ecNumber evidence="6">1.2.1.79</ecNumber>
    </submittedName>
</protein>
<dbReference type="InterPro" id="IPR016163">
    <property type="entry name" value="Ald_DH_C"/>
</dbReference>
<keyword evidence="2" id="KW-0521">NADP</keyword>
<reference evidence="5 7" key="1">
    <citation type="submission" date="2016-12" db="EMBL/GenBank/DDBJ databases">
        <title>Draft genome sequence of Roseomonas mucosa strain AU37, isolated from a peripheral intravenous catheter.</title>
        <authorList>
            <person name="Choudhury M.A."/>
            <person name="Sidjabat H.E."/>
            <person name="Wailan A.M."/>
            <person name="Zhang L."/>
            <person name="Marsh N.M."/>
            <person name="Rickard C.M."/>
            <person name="Davies M."/>
            <person name="Mcmillan D.J."/>
        </authorList>
    </citation>
    <scope>NUCLEOTIDE SEQUENCE [LARGE SCALE GENOMIC DNA]</scope>
    <source>
        <strain evidence="5 7">SAVE376</strain>
    </source>
</reference>
<dbReference type="Proteomes" id="UP000054844">
    <property type="component" value="Unassembled WGS sequence"/>
</dbReference>
<dbReference type="PANTHER" id="PTHR43217:SF1">
    <property type="entry name" value="SUCCINATE SEMIALDEHYDE DEHYDROGENASE [NAD(P)+] SAD"/>
    <property type="match status" value="1"/>
</dbReference>
<dbReference type="InterPro" id="IPR047110">
    <property type="entry name" value="GABD/Sad-like"/>
</dbReference>
<dbReference type="PANTHER" id="PTHR43217">
    <property type="entry name" value="SUCCINATE SEMIALDEHYDE DEHYDROGENASE [NAD(P)+] SAD"/>
    <property type="match status" value="1"/>
</dbReference>
<dbReference type="InterPro" id="IPR015590">
    <property type="entry name" value="Aldehyde_DH_dom"/>
</dbReference>
<dbReference type="EC" id="1.2.1.79" evidence="6"/>
<dbReference type="CDD" id="cd07100">
    <property type="entry name" value="ALDH_SSADH1_GabD1"/>
    <property type="match status" value="1"/>
</dbReference>
<dbReference type="Pfam" id="PF00171">
    <property type="entry name" value="Aldedh"/>
    <property type="match status" value="1"/>
</dbReference>
<evidence type="ECO:0000259" key="4">
    <source>
        <dbReference type="Pfam" id="PF00171"/>
    </source>
</evidence>
<evidence type="ECO:0000256" key="3">
    <source>
        <dbReference type="ARBA" id="ARBA00023002"/>
    </source>
</evidence>
<comment type="similarity">
    <text evidence="1">Belongs to the aldehyde dehydrogenase family.</text>
</comment>
<dbReference type="FunFam" id="3.40.309.10:FF:000009">
    <property type="entry name" value="Aldehyde dehydrogenase A"/>
    <property type="match status" value="1"/>
</dbReference>
<dbReference type="STRING" id="207340.APZ41_003750"/>